<reference evidence="2 3" key="1">
    <citation type="submission" date="2015-06" db="EMBL/GenBank/DDBJ databases">
        <title>Draft genome sequence of the purine-degrading Clostridium cylindrosporum HC-1 (DSM 605).</title>
        <authorList>
            <person name="Poehlein A."/>
            <person name="Schiel-Bengelsdorf B."/>
            <person name="Bengelsdorf F."/>
            <person name="Daniel R."/>
            <person name="Duerre P."/>
        </authorList>
    </citation>
    <scope>NUCLEOTIDE SEQUENCE [LARGE SCALE GENOMIC DNA]</scope>
    <source>
        <strain evidence="2 3">DSM 605</strain>
    </source>
</reference>
<organism evidence="2 3">
    <name type="scientific">Clostridium cylindrosporum DSM 605</name>
    <dbReference type="NCBI Taxonomy" id="1121307"/>
    <lineage>
        <taxon>Bacteria</taxon>
        <taxon>Bacillati</taxon>
        <taxon>Bacillota</taxon>
        <taxon>Clostridia</taxon>
        <taxon>Eubacteriales</taxon>
        <taxon>Clostridiaceae</taxon>
        <taxon>Clostridium</taxon>
    </lineage>
</organism>
<gene>
    <name evidence="2" type="ORF">CLCY_1c00510</name>
</gene>
<keyword evidence="3" id="KW-1185">Reference proteome</keyword>
<dbReference type="InterPro" id="IPR021552">
    <property type="entry name" value="ArsP_2"/>
</dbReference>
<accession>A0A0J8D4S4</accession>
<feature type="transmembrane region" description="Helical" evidence="1">
    <location>
        <begin position="286"/>
        <end position="310"/>
    </location>
</feature>
<dbReference type="EMBL" id="LFVU01000028">
    <property type="protein sequence ID" value="KMT20817.1"/>
    <property type="molecule type" value="Genomic_DNA"/>
</dbReference>
<feature type="transmembrane region" description="Helical" evidence="1">
    <location>
        <begin position="127"/>
        <end position="148"/>
    </location>
</feature>
<dbReference type="OrthoDB" id="9783550at2"/>
<feature type="transmembrane region" description="Helical" evidence="1">
    <location>
        <begin position="198"/>
        <end position="216"/>
    </location>
</feature>
<dbReference type="Proteomes" id="UP000036756">
    <property type="component" value="Unassembled WGS sequence"/>
</dbReference>
<evidence type="ECO:0000313" key="2">
    <source>
        <dbReference type="EMBL" id="KMT20817.1"/>
    </source>
</evidence>
<feature type="transmembrane region" description="Helical" evidence="1">
    <location>
        <begin position="102"/>
        <end position="121"/>
    </location>
</feature>
<feature type="transmembrane region" description="Helical" evidence="1">
    <location>
        <begin position="257"/>
        <end position="280"/>
    </location>
</feature>
<proteinExistence type="predicted"/>
<dbReference type="STRING" id="1121307.CLCY_1c00510"/>
<feature type="transmembrane region" description="Helical" evidence="1">
    <location>
        <begin position="70"/>
        <end position="95"/>
    </location>
</feature>
<comment type="caution">
    <text evidence="2">The sequence shown here is derived from an EMBL/GenBank/DDBJ whole genome shotgun (WGS) entry which is preliminary data.</text>
</comment>
<dbReference type="Pfam" id="PF11449">
    <property type="entry name" value="ArsP_2"/>
    <property type="match status" value="2"/>
</dbReference>
<keyword evidence="1" id="KW-0812">Transmembrane</keyword>
<dbReference type="NCBIfam" id="NF037962">
    <property type="entry name" value="arsenic_eff"/>
    <property type="match status" value="1"/>
</dbReference>
<dbReference type="PATRIC" id="fig|1121307.3.peg.412"/>
<sequence length="311" mass="33947">MMNLNLVEHSHEIHEGHLHTEGVSIFSVIEHAFIDTLPMIPILIITFIMIEYMEHRFSAGLQEKIRNAGVLGPIVGALIGIIPQCGFSVMAVALYSRKIVSLGTLISIFIATSDEALPVFLSMPSAYGSIMPFLITKIAIAIVAGYFIDVVTIRRSQRCEIAASKEVDDQALKCVDVDTIKFSKVLIHSLERTLKVTIYIYIVTVIITFIIEYFGVETLAGTLFSEGYGQVFIASLIGLIPNCAISVGLVKLFTMNVIGFSSVIAGLSANAGLALIFLFKENKKKAVYITLILFGISFLSGVVIKVMGIYS</sequence>
<evidence type="ECO:0008006" key="4">
    <source>
        <dbReference type="Google" id="ProtNLM"/>
    </source>
</evidence>
<feature type="transmembrane region" description="Helical" evidence="1">
    <location>
        <begin position="228"/>
        <end position="250"/>
    </location>
</feature>
<evidence type="ECO:0000313" key="3">
    <source>
        <dbReference type="Proteomes" id="UP000036756"/>
    </source>
</evidence>
<protein>
    <recommendedName>
        <fullName evidence="4">Permease</fullName>
    </recommendedName>
</protein>
<keyword evidence="1" id="KW-1133">Transmembrane helix</keyword>
<dbReference type="AlphaFoldDB" id="A0A0J8D4S4"/>
<feature type="transmembrane region" description="Helical" evidence="1">
    <location>
        <begin position="32"/>
        <end position="50"/>
    </location>
</feature>
<name>A0A0J8D4S4_CLOCY</name>
<evidence type="ECO:0000256" key="1">
    <source>
        <dbReference type="SAM" id="Phobius"/>
    </source>
</evidence>
<keyword evidence="1" id="KW-0472">Membrane</keyword>